<name>A0A8J4M5P1_9PROT</name>
<dbReference type="GO" id="GO:0005975">
    <property type="term" value="P:carbohydrate metabolic process"/>
    <property type="evidence" value="ECO:0007669"/>
    <property type="project" value="UniProtKB-UniRule"/>
</dbReference>
<dbReference type="EMBL" id="DTQM01000090">
    <property type="protein sequence ID" value="HGC42509.1"/>
    <property type="molecule type" value="Genomic_DNA"/>
</dbReference>
<organism evidence="9">
    <name type="scientific">Acidicaldus sp</name>
    <dbReference type="NCBI Taxonomy" id="1872105"/>
    <lineage>
        <taxon>Bacteria</taxon>
        <taxon>Pseudomonadati</taxon>
        <taxon>Pseudomonadota</taxon>
        <taxon>Alphaproteobacteria</taxon>
        <taxon>Acetobacterales</taxon>
        <taxon>Acetobacteraceae</taxon>
        <taxon>Acidicaldus</taxon>
    </lineage>
</organism>
<dbReference type="EC" id="3.1.1.31" evidence="5 7"/>
<gene>
    <name evidence="7 9" type="primary">pgl</name>
    <name evidence="9" type="ORF">ENY07_04690</name>
</gene>
<accession>A0A8J4M5P1</accession>
<sequence>MAAHISRDLEGLGAAAAQWFAERIARAAPPVRVALSGGETPRAMFAKLAAPPFATTIPWARVHFFWGDERFVPPDHPASNYRMARETLFAHIKIPPANLHPMPTDTSAADAAARYEALLQHWYGATEFDPTRALFDVVFLGLGEDGHTASLLPGQDVLQERRRWVAVVEKGRPETRLTLTYPALESARDVAFLVAGAAKAAVVRAVREGTIDVPAARLKPLGPITWFLDTAAAS</sequence>
<evidence type="ECO:0000256" key="7">
    <source>
        <dbReference type="RuleBase" id="RU365095"/>
    </source>
</evidence>
<dbReference type="InterPro" id="IPR039104">
    <property type="entry name" value="6PGL"/>
</dbReference>
<evidence type="ECO:0000256" key="6">
    <source>
        <dbReference type="ARBA" id="ARBA00020337"/>
    </source>
</evidence>
<dbReference type="CDD" id="cd01400">
    <property type="entry name" value="6PGL"/>
    <property type="match status" value="1"/>
</dbReference>
<comment type="catalytic activity">
    <reaction evidence="1 7">
        <text>6-phospho-D-glucono-1,5-lactone + H2O = 6-phospho-D-gluconate + H(+)</text>
        <dbReference type="Rhea" id="RHEA:12556"/>
        <dbReference type="ChEBI" id="CHEBI:15377"/>
        <dbReference type="ChEBI" id="CHEBI:15378"/>
        <dbReference type="ChEBI" id="CHEBI:57955"/>
        <dbReference type="ChEBI" id="CHEBI:58759"/>
        <dbReference type="EC" id="3.1.1.31"/>
    </reaction>
</comment>
<dbReference type="InterPro" id="IPR037171">
    <property type="entry name" value="NagB/RpiA_transferase-like"/>
</dbReference>
<dbReference type="InterPro" id="IPR006148">
    <property type="entry name" value="Glc/Gal-6P_isomerase"/>
</dbReference>
<evidence type="ECO:0000313" key="9">
    <source>
        <dbReference type="EMBL" id="HGC42509.1"/>
    </source>
</evidence>
<dbReference type="UniPathway" id="UPA00115">
    <property type="reaction ID" value="UER00409"/>
</dbReference>
<evidence type="ECO:0000256" key="2">
    <source>
        <dbReference type="ARBA" id="ARBA00002681"/>
    </source>
</evidence>
<dbReference type="NCBIfam" id="TIGR01198">
    <property type="entry name" value="pgl"/>
    <property type="match status" value="1"/>
</dbReference>
<comment type="function">
    <text evidence="2 7">Hydrolysis of 6-phosphogluconolactone to 6-phosphogluconate.</text>
</comment>
<dbReference type="SUPFAM" id="SSF100950">
    <property type="entry name" value="NagB/RpiA/CoA transferase-like"/>
    <property type="match status" value="1"/>
</dbReference>
<dbReference type="Gene3D" id="3.40.50.1360">
    <property type="match status" value="1"/>
</dbReference>
<evidence type="ECO:0000256" key="1">
    <source>
        <dbReference type="ARBA" id="ARBA00000832"/>
    </source>
</evidence>
<reference evidence="9" key="1">
    <citation type="journal article" date="2020" name="mSystems">
        <title>Genome- and Community-Level Interaction Insights into Carbon Utilization and Element Cycling Functions of Hydrothermarchaeota in Hydrothermal Sediment.</title>
        <authorList>
            <person name="Zhou Z."/>
            <person name="Liu Y."/>
            <person name="Xu W."/>
            <person name="Pan J."/>
            <person name="Luo Z.H."/>
            <person name="Li M."/>
        </authorList>
    </citation>
    <scope>NUCLEOTIDE SEQUENCE</scope>
    <source>
        <strain evidence="9">SpSt-997</strain>
    </source>
</reference>
<evidence type="ECO:0000256" key="5">
    <source>
        <dbReference type="ARBA" id="ARBA00013198"/>
    </source>
</evidence>
<protein>
    <recommendedName>
        <fullName evidence="6 7">6-phosphogluconolactonase</fullName>
        <shortName evidence="7">6PGL</shortName>
        <ecNumber evidence="5 7">3.1.1.31</ecNumber>
    </recommendedName>
</protein>
<evidence type="ECO:0000259" key="8">
    <source>
        <dbReference type="Pfam" id="PF01182"/>
    </source>
</evidence>
<proteinExistence type="inferred from homology"/>
<dbReference type="GO" id="GO:0017057">
    <property type="term" value="F:6-phosphogluconolactonase activity"/>
    <property type="evidence" value="ECO:0007669"/>
    <property type="project" value="UniProtKB-UniRule"/>
</dbReference>
<comment type="caution">
    <text evidence="9">The sequence shown here is derived from an EMBL/GenBank/DDBJ whole genome shotgun (WGS) entry which is preliminary data.</text>
</comment>
<dbReference type="GO" id="GO:0006098">
    <property type="term" value="P:pentose-phosphate shunt"/>
    <property type="evidence" value="ECO:0007669"/>
    <property type="project" value="UniProtKB-UniPathway"/>
</dbReference>
<dbReference type="PANTHER" id="PTHR11054:SF0">
    <property type="entry name" value="6-PHOSPHOGLUCONOLACTONASE"/>
    <property type="match status" value="1"/>
</dbReference>
<keyword evidence="7 9" id="KW-0378">Hydrolase</keyword>
<feature type="domain" description="Glucosamine/galactosamine-6-phosphate isomerase" evidence="8">
    <location>
        <begin position="10"/>
        <end position="220"/>
    </location>
</feature>
<comment type="pathway">
    <text evidence="3 7">Carbohydrate degradation; pentose phosphate pathway; D-ribulose 5-phosphate from D-glucose 6-phosphate (oxidative stage): step 2/3.</text>
</comment>
<evidence type="ECO:0000256" key="4">
    <source>
        <dbReference type="ARBA" id="ARBA00010662"/>
    </source>
</evidence>
<comment type="similarity">
    <text evidence="4 7">Belongs to the glucosamine/galactosamine-6-phosphate isomerase family. 6-phosphogluconolactonase subfamily.</text>
</comment>
<dbReference type="AlphaFoldDB" id="A0A8J4M5P1"/>
<dbReference type="InterPro" id="IPR005900">
    <property type="entry name" value="6-phosphogluconolactonase_DevB"/>
</dbReference>
<dbReference type="PANTHER" id="PTHR11054">
    <property type="entry name" value="6-PHOSPHOGLUCONOLACTONASE"/>
    <property type="match status" value="1"/>
</dbReference>
<dbReference type="Pfam" id="PF01182">
    <property type="entry name" value="Glucosamine_iso"/>
    <property type="match status" value="1"/>
</dbReference>
<evidence type="ECO:0000256" key="3">
    <source>
        <dbReference type="ARBA" id="ARBA00004961"/>
    </source>
</evidence>